<dbReference type="PATRIC" id="fig|1208918.3.peg.252"/>
<dbReference type="SMART" id="SM01207">
    <property type="entry name" value="G3P_acyltransf"/>
    <property type="match status" value="1"/>
</dbReference>
<dbReference type="EC" id="2.3.1.275" evidence="10"/>
<comment type="function">
    <text evidence="10">Catalyzes the transfer of an acyl group from acyl-phosphate (acyl-PO(4)) to glycerol-3-phosphate (G3P) to form lysophosphatidic acid (LPA). This enzyme utilizes acyl-phosphate as fatty acyl donor, but not acyl-CoA or acyl-ACP.</text>
</comment>
<dbReference type="EMBL" id="CP003804">
    <property type="protein sequence ID" value="AGF47554.1"/>
    <property type="molecule type" value="Genomic_DNA"/>
</dbReference>
<organism evidence="11 12">
    <name type="scientific">Candidatus Kinetoplastidibacterium crithidiae TCC036E</name>
    <dbReference type="NCBI Taxonomy" id="1208918"/>
    <lineage>
        <taxon>Bacteria</taxon>
        <taxon>Pseudomonadati</taxon>
        <taxon>Pseudomonadota</taxon>
        <taxon>Betaproteobacteria</taxon>
        <taxon>Candidatus Kinetoplastidibacterium</taxon>
    </lineage>
</organism>
<evidence type="ECO:0000256" key="9">
    <source>
        <dbReference type="ARBA" id="ARBA00023264"/>
    </source>
</evidence>
<keyword evidence="3 10" id="KW-0808">Transferase</keyword>
<protein>
    <recommendedName>
        <fullName evidence="10">Glycerol-3-phosphate acyltransferase</fullName>
    </recommendedName>
    <alternativeName>
        <fullName evidence="10">Acyl-PO4 G3P acyltransferase</fullName>
    </alternativeName>
    <alternativeName>
        <fullName evidence="10">Acyl-phosphate--glycerol-3-phosphate acyltransferase</fullName>
    </alternativeName>
    <alternativeName>
        <fullName evidence="10">G3P acyltransferase</fullName>
        <shortName evidence="10">GPAT</shortName>
        <ecNumber evidence="10">2.3.1.275</ecNumber>
    </alternativeName>
    <alternativeName>
        <fullName evidence="10">Lysophosphatidic acid synthase</fullName>
        <shortName evidence="10">LPA synthase</shortName>
    </alternativeName>
</protein>
<dbReference type="NCBIfam" id="TIGR00023">
    <property type="entry name" value="glycerol-3-phosphate 1-O-acyltransferase PlsY"/>
    <property type="match status" value="1"/>
</dbReference>
<keyword evidence="1 10" id="KW-1003">Cell membrane</keyword>
<comment type="subcellular location">
    <subcellularLocation>
        <location evidence="10">Cell membrane</location>
        <topology evidence="10">Multi-pass membrane protein</topology>
    </subcellularLocation>
</comment>
<dbReference type="Pfam" id="PF02660">
    <property type="entry name" value="G3P_acyltransf"/>
    <property type="match status" value="1"/>
</dbReference>
<keyword evidence="4 10" id="KW-0812">Transmembrane</keyword>
<evidence type="ECO:0000313" key="11">
    <source>
        <dbReference type="EMBL" id="AGF47554.1"/>
    </source>
</evidence>
<dbReference type="RefSeq" id="WP_015238612.1">
    <property type="nucleotide sequence ID" value="NC_020283.1"/>
</dbReference>
<accession>M1LWE3</accession>
<name>M1LWE3_9PROT</name>
<keyword evidence="8 10" id="KW-0594">Phospholipid biosynthesis</keyword>
<gene>
    <name evidence="10" type="primary">plsY</name>
    <name evidence="11" type="ORF">CDEE_0513</name>
</gene>
<dbReference type="AlphaFoldDB" id="M1LWE3"/>
<evidence type="ECO:0000256" key="7">
    <source>
        <dbReference type="ARBA" id="ARBA00023136"/>
    </source>
</evidence>
<evidence type="ECO:0000256" key="8">
    <source>
        <dbReference type="ARBA" id="ARBA00023209"/>
    </source>
</evidence>
<keyword evidence="2 10" id="KW-0444">Lipid biosynthesis</keyword>
<dbReference type="HAMAP" id="MF_01043">
    <property type="entry name" value="PlsY"/>
    <property type="match status" value="1"/>
</dbReference>
<comment type="catalytic activity">
    <reaction evidence="10">
        <text>an acyl phosphate + sn-glycerol 3-phosphate = a 1-acyl-sn-glycero-3-phosphate + phosphate</text>
        <dbReference type="Rhea" id="RHEA:34075"/>
        <dbReference type="ChEBI" id="CHEBI:43474"/>
        <dbReference type="ChEBI" id="CHEBI:57597"/>
        <dbReference type="ChEBI" id="CHEBI:57970"/>
        <dbReference type="ChEBI" id="CHEBI:59918"/>
        <dbReference type="EC" id="2.3.1.275"/>
    </reaction>
</comment>
<dbReference type="Proteomes" id="UP000011686">
    <property type="component" value="Chromosome"/>
</dbReference>
<comment type="pathway">
    <text evidence="10">Lipid metabolism; phospholipid metabolism.</text>
</comment>
<feature type="transmembrane region" description="Helical" evidence="10">
    <location>
        <begin position="12"/>
        <end position="33"/>
    </location>
</feature>
<dbReference type="GO" id="GO:0043772">
    <property type="term" value="F:acyl-phosphate glycerol-3-phosphate acyltransferase activity"/>
    <property type="evidence" value="ECO:0007669"/>
    <property type="project" value="UniProtKB-UniRule"/>
</dbReference>
<dbReference type="STRING" id="1208918.CDEE_0513"/>
<feature type="transmembrane region" description="Helical" evidence="10">
    <location>
        <begin position="87"/>
        <end position="106"/>
    </location>
</feature>
<feature type="transmembrane region" description="Helical" evidence="10">
    <location>
        <begin position="144"/>
        <end position="164"/>
    </location>
</feature>
<proteinExistence type="inferred from homology"/>
<dbReference type="InterPro" id="IPR003811">
    <property type="entry name" value="G3P_acylTferase_PlsY"/>
</dbReference>
<evidence type="ECO:0000256" key="1">
    <source>
        <dbReference type="ARBA" id="ARBA00022475"/>
    </source>
</evidence>
<keyword evidence="9 10" id="KW-1208">Phospholipid metabolism</keyword>
<evidence type="ECO:0000313" key="12">
    <source>
        <dbReference type="Proteomes" id="UP000011686"/>
    </source>
</evidence>
<feature type="transmembrane region" description="Helical" evidence="10">
    <location>
        <begin position="176"/>
        <end position="192"/>
    </location>
</feature>
<dbReference type="HOGENOM" id="CLU_081254_3_0_4"/>
<reference evidence="11 12" key="1">
    <citation type="journal article" date="2013" name="Genome Biol. Evol.">
        <title>Genome evolution and phylogenomic analysis of candidatus kinetoplastibacterium, the betaproteobacterial endosymbionts of strigomonas and angomonas.</title>
        <authorList>
            <person name="Alves J.M."/>
            <person name="Serrano M.G."/>
            <person name="Maia da Silva F."/>
            <person name="Voegtly L.J."/>
            <person name="Matveyev A.V."/>
            <person name="Teixeira M.M."/>
            <person name="Camargo E.P."/>
            <person name="Buck G.A."/>
        </authorList>
    </citation>
    <scope>NUCLEOTIDE SEQUENCE [LARGE SCALE GENOMIC DNA]</scope>
    <source>
        <strain evidence="11 12">TCC036E</strain>
    </source>
</reference>
<dbReference type="eggNOG" id="COG0344">
    <property type="taxonomic scope" value="Bacteria"/>
</dbReference>
<keyword evidence="11" id="KW-0012">Acyltransferase</keyword>
<evidence type="ECO:0000256" key="10">
    <source>
        <dbReference type="HAMAP-Rule" id="MF_01043"/>
    </source>
</evidence>
<evidence type="ECO:0000256" key="6">
    <source>
        <dbReference type="ARBA" id="ARBA00023098"/>
    </source>
</evidence>
<dbReference type="GO" id="GO:0005886">
    <property type="term" value="C:plasma membrane"/>
    <property type="evidence" value="ECO:0007669"/>
    <property type="project" value="UniProtKB-SubCell"/>
</dbReference>
<dbReference type="UniPathway" id="UPA00085"/>
<feature type="transmembrane region" description="Helical" evidence="10">
    <location>
        <begin position="118"/>
        <end position="138"/>
    </location>
</feature>
<evidence type="ECO:0000256" key="3">
    <source>
        <dbReference type="ARBA" id="ARBA00022679"/>
    </source>
</evidence>
<sequence length="207" mass="23273">MYTEILNKNYLLLILISYLIGSIPSAILISKIMHLEDPRTFGSKNPGATNMLRTGNKIAAIATLIGDISKGYIGLKIVQLYCYNPSTEIICFSAIAILLGHIYPIFTKFIGGKGVATFFGILMNIEPTLAFISFATWLTTIKVFKYSSLSSIIVSLLTPIYYVIFDKILWKAEKPFLILIITICTILLYRHQNNIARLLQNKENKIK</sequence>
<comment type="similarity">
    <text evidence="10">Belongs to the PlsY family.</text>
</comment>
<evidence type="ECO:0000256" key="5">
    <source>
        <dbReference type="ARBA" id="ARBA00022989"/>
    </source>
</evidence>
<keyword evidence="5 10" id="KW-1133">Transmembrane helix</keyword>
<keyword evidence="6 10" id="KW-0443">Lipid metabolism</keyword>
<evidence type="ECO:0000256" key="2">
    <source>
        <dbReference type="ARBA" id="ARBA00022516"/>
    </source>
</evidence>
<dbReference type="PANTHER" id="PTHR30309:SF0">
    <property type="entry name" value="GLYCEROL-3-PHOSPHATE ACYLTRANSFERASE-RELATED"/>
    <property type="match status" value="1"/>
</dbReference>
<dbReference type="PANTHER" id="PTHR30309">
    <property type="entry name" value="INNER MEMBRANE PROTEIN YGIH"/>
    <property type="match status" value="1"/>
</dbReference>
<keyword evidence="7 10" id="KW-0472">Membrane</keyword>
<comment type="subunit">
    <text evidence="10">Probably interacts with PlsX.</text>
</comment>
<dbReference type="GO" id="GO:0008654">
    <property type="term" value="P:phospholipid biosynthetic process"/>
    <property type="evidence" value="ECO:0007669"/>
    <property type="project" value="UniProtKB-UniRule"/>
</dbReference>
<dbReference type="KEGG" id="kct:CDEE_0513"/>
<keyword evidence="12" id="KW-1185">Reference proteome</keyword>
<evidence type="ECO:0000256" key="4">
    <source>
        <dbReference type="ARBA" id="ARBA00022692"/>
    </source>
</evidence>